<evidence type="ECO:0000256" key="1">
    <source>
        <dbReference type="ARBA" id="ARBA00011073"/>
    </source>
</evidence>
<dbReference type="GO" id="GO:0005615">
    <property type="term" value="C:extracellular space"/>
    <property type="evidence" value="ECO:0007669"/>
    <property type="project" value="TreeGrafter"/>
</dbReference>
<dbReference type="InterPro" id="IPR037045">
    <property type="entry name" value="S8pro/Inhibitor_I9_sf"/>
</dbReference>
<feature type="compositionally biased region" description="Polar residues" evidence="6">
    <location>
        <begin position="8"/>
        <end position="17"/>
    </location>
</feature>
<evidence type="ECO:0000256" key="5">
    <source>
        <dbReference type="PROSITE-ProRule" id="PRU01240"/>
    </source>
</evidence>
<dbReference type="PANTHER" id="PTHR43806:SF11">
    <property type="entry name" value="CEREVISIN-RELATED"/>
    <property type="match status" value="1"/>
</dbReference>
<evidence type="ECO:0000256" key="6">
    <source>
        <dbReference type="SAM" id="MobiDB-lite"/>
    </source>
</evidence>
<accession>A0A8H3H302</accession>
<dbReference type="EMBL" id="CAJMWT010003733">
    <property type="protein sequence ID" value="CAE6477841.1"/>
    <property type="molecule type" value="Genomic_DNA"/>
</dbReference>
<dbReference type="Gene3D" id="3.30.70.80">
    <property type="entry name" value="Peptidase S8 propeptide/proteinase inhibitor I9"/>
    <property type="match status" value="1"/>
</dbReference>
<evidence type="ECO:0000256" key="4">
    <source>
        <dbReference type="ARBA" id="ARBA00022825"/>
    </source>
</evidence>
<dbReference type="PROSITE" id="PS51892">
    <property type="entry name" value="SUBTILASE"/>
    <property type="match status" value="1"/>
</dbReference>
<protein>
    <recommendedName>
        <fullName evidence="7">Peptidase S8/S53 domain-containing protein</fullName>
    </recommendedName>
</protein>
<name>A0A8H3H302_9AGAM</name>
<dbReference type="PANTHER" id="PTHR43806">
    <property type="entry name" value="PEPTIDASE S8"/>
    <property type="match status" value="1"/>
</dbReference>
<comment type="similarity">
    <text evidence="1 5">Belongs to the peptidase S8 family.</text>
</comment>
<feature type="domain" description="Peptidase S8/S53" evidence="7">
    <location>
        <begin position="185"/>
        <end position="300"/>
    </location>
</feature>
<comment type="caution">
    <text evidence="8">The sequence shown here is derived from an EMBL/GenBank/DDBJ whole genome shotgun (WGS) entry which is preliminary data.</text>
</comment>
<evidence type="ECO:0000256" key="2">
    <source>
        <dbReference type="ARBA" id="ARBA00022670"/>
    </source>
</evidence>
<dbReference type="InterPro" id="IPR000209">
    <property type="entry name" value="Peptidase_S8/S53_dom"/>
</dbReference>
<feature type="region of interest" description="Disordered" evidence="6">
    <location>
        <begin position="1"/>
        <end position="64"/>
    </location>
</feature>
<evidence type="ECO:0000313" key="9">
    <source>
        <dbReference type="Proteomes" id="UP000663843"/>
    </source>
</evidence>
<keyword evidence="3" id="KW-0378">Hydrolase</keyword>
<dbReference type="PROSITE" id="PS00138">
    <property type="entry name" value="SUBTILASE_SER"/>
    <property type="match status" value="1"/>
</dbReference>
<dbReference type="AlphaFoldDB" id="A0A8H3H302"/>
<dbReference type="SUPFAM" id="SSF54897">
    <property type="entry name" value="Protease propeptides/inhibitors"/>
    <property type="match status" value="1"/>
</dbReference>
<keyword evidence="2" id="KW-0645">Protease</keyword>
<proteinExistence type="inferred from homology"/>
<gene>
    <name evidence="8" type="ORF">RDB_LOCUS114026</name>
</gene>
<dbReference type="InterPro" id="IPR050131">
    <property type="entry name" value="Peptidase_S8_subtilisin-like"/>
</dbReference>
<dbReference type="SUPFAM" id="SSF52743">
    <property type="entry name" value="Subtilisin-like"/>
    <property type="match status" value="1"/>
</dbReference>
<dbReference type="InterPro" id="IPR036852">
    <property type="entry name" value="Peptidase_S8/S53_dom_sf"/>
</dbReference>
<keyword evidence="4" id="KW-0720">Serine protease</keyword>
<organism evidence="8 9">
    <name type="scientific">Rhizoctonia solani</name>
    <dbReference type="NCBI Taxonomy" id="456999"/>
    <lineage>
        <taxon>Eukaryota</taxon>
        <taxon>Fungi</taxon>
        <taxon>Dikarya</taxon>
        <taxon>Basidiomycota</taxon>
        <taxon>Agaricomycotina</taxon>
        <taxon>Agaricomycetes</taxon>
        <taxon>Cantharellales</taxon>
        <taxon>Ceratobasidiaceae</taxon>
        <taxon>Rhizoctonia</taxon>
    </lineage>
</organism>
<evidence type="ECO:0000259" key="7">
    <source>
        <dbReference type="Pfam" id="PF00082"/>
    </source>
</evidence>
<dbReference type="Gene3D" id="3.40.50.200">
    <property type="entry name" value="Peptidase S8/S53 domain"/>
    <property type="match status" value="1"/>
</dbReference>
<evidence type="ECO:0000256" key="3">
    <source>
        <dbReference type="ARBA" id="ARBA00022801"/>
    </source>
</evidence>
<dbReference type="Pfam" id="PF00082">
    <property type="entry name" value="Peptidase_S8"/>
    <property type="match status" value="1"/>
</dbReference>
<dbReference type="GO" id="GO:0006508">
    <property type="term" value="P:proteolysis"/>
    <property type="evidence" value="ECO:0007669"/>
    <property type="project" value="UniProtKB-KW"/>
</dbReference>
<reference evidence="8" key="1">
    <citation type="submission" date="2021-01" db="EMBL/GenBank/DDBJ databases">
        <authorList>
            <person name="Kaushik A."/>
        </authorList>
    </citation>
    <scope>NUCLEOTIDE SEQUENCE</scope>
    <source>
        <strain evidence="8">AG2-2IIIB</strain>
    </source>
</reference>
<dbReference type="GO" id="GO:0004252">
    <property type="term" value="F:serine-type endopeptidase activity"/>
    <property type="evidence" value="ECO:0007669"/>
    <property type="project" value="InterPro"/>
</dbReference>
<dbReference type="InterPro" id="IPR023828">
    <property type="entry name" value="Peptidase_S8_Ser-AS"/>
</dbReference>
<comment type="caution">
    <text evidence="5">Lacks conserved residue(s) required for the propagation of feature annotation.</text>
</comment>
<evidence type="ECO:0000313" key="8">
    <source>
        <dbReference type="EMBL" id="CAE6477841.1"/>
    </source>
</evidence>
<dbReference type="Proteomes" id="UP000663843">
    <property type="component" value="Unassembled WGS sequence"/>
</dbReference>
<sequence length="318" mass="33735">MSKATKPVSASRTSSPVNPLVDLSNVDWPVPAVLANRPDPPPRRNPSPRRDPSPRHKMVNSAPERAVAVTMSNTVSMPRTQTRPVENSYFVELTEAANLNEHLKWMETQSEKYRNTEHQCKVVQQYGSVSILKAYLAKLSGPALSDVKNHPDVKLVGQDAEGTLFAWQGHTDMVPLEVITQMEAEVATSIAAGVHVVAAAGNDGMDVGQITPARVPGVIVVGATDITDSPVNDSNFGSTISIFAPGQCIISTGLDAAGGLACMQGTSMAAPHVTGAIADFIRKHGNRAPRDMAMLLLASGQPNAVTGLPQDTPLVVQI</sequence>